<keyword evidence="3 9" id="KW-0812">Transmembrane</keyword>
<dbReference type="AlphaFoldDB" id="A0AAV2Z3R8"/>
<evidence type="ECO:0000256" key="1">
    <source>
        <dbReference type="ARBA" id="ARBA00004141"/>
    </source>
</evidence>
<reference evidence="11" key="2">
    <citation type="journal article" date="2023" name="Microbiol Resour">
        <title>Decontamination and Annotation of the Draft Genome Sequence of the Oomycete Lagenidium giganteum ARSEF 373.</title>
        <authorList>
            <person name="Morgan W.R."/>
            <person name="Tartar A."/>
        </authorList>
    </citation>
    <scope>NUCLEOTIDE SEQUENCE</scope>
    <source>
        <strain evidence="11">ARSEF 373</strain>
    </source>
</reference>
<dbReference type="InterPro" id="IPR018490">
    <property type="entry name" value="cNMP-bd_dom_sf"/>
</dbReference>
<evidence type="ECO:0000256" key="4">
    <source>
        <dbReference type="ARBA" id="ARBA00022989"/>
    </source>
</evidence>
<dbReference type="InterPro" id="IPR005821">
    <property type="entry name" value="Ion_trans_dom"/>
</dbReference>
<dbReference type="GO" id="GO:0044877">
    <property type="term" value="F:protein-containing complex binding"/>
    <property type="evidence" value="ECO:0007669"/>
    <property type="project" value="TreeGrafter"/>
</dbReference>
<dbReference type="Gene3D" id="1.10.287.70">
    <property type="match status" value="1"/>
</dbReference>
<evidence type="ECO:0000256" key="3">
    <source>
        <dbReference type="ARBA" id="ARBA00022692"/>
    </source>
</evidence>
<evidence type="ECO:0000256" key="6">
    <source>
        <dbReference type="ARBA" id="ARBA00023136"/>
    </source>
</evidence>
<proteinExistence type="predicted"/>
<dbReference type="Pfam" id="PF00027">
    <property type="entry name" value="cNMP_binding"/>
    <property type="match status" value="1"/>
</dbReference>
<dbReference type="EMBL" id="DAKRPA010000071">
    <property type="protein sequence ID" value="DBA00044.1"/>
    <property type="molecule type" value="Genomic_DNA"/>
</dbReference>
<dbReference type="InterPro" id="IPR050866">
    <property type="entry name" value="CNG_cation_channel"/>
</dbReference>
<dbReference type="GO" id="GO:0016020">
    <property type="term" value="C:membrane"/>
    <property type="evidence" value="ECO:0007669"/>
    <property type="project" value="UniProtKB-SubCell"/>
</dbReference>
<dbReference type="SUPFAM" id="SSF81324">
    <property type="entry name" value="Voltage-gated potassium channels"/>
    <property type="match status" value="1"/>
</dbReference>
<dbReference type="SUPFAM" id="SSF51206">
    <property type="entry name" value="cAMP-binding domain-like"/>
    <property type="match status" value="1"/>
</dbReference>
<evidence type="ECO:0000256" key="5">
    <source>
        <dbReference type="ARBA" id="ARBA00023065"/>
    </source>
</evidence>
<comment type="subcellular location">
    <subcellularLocation>
        <location evidence="1">Membrane</location>
        <topology evidence="1">Multi-pass membrane protein</topology>
    </subcellularLocation>
</comment>
<evidence type="ECO:0000313" key="11">
    <source>
        <dbReference type="EMBL" id="DBA00044.1"/>
    </source>
</evidence>
<dbReference type="CDD" id="cd00038">
    <property type="entry name" value="CAP_ED"/>
    <property type="match status" value="1"/>
</dbReference>
<reference evidence="11" key="1">
    <citation type="submission" date="2022-11" db="EMBL/GenBank/DDBJ databases">
        <authorList>
            <person name="Morgan W.R."/>
            <person name="Tartar A."/>
        </authorList>
    </citation>
    <scope>NUCLEOTIDE SEQUENCE</scope>
    <source>
        <strain evidence="11">ARSEF 373</strain>
    </source>
</reference>
<gene>
    <name evidence="11" type="ORF">N0F65_003710</name>
</gene>
<organism evidence="11 12">
    <name type="scientific">Lagenidium giganteum</name>
    <dbReference type="NCBI Taxonomy" id="4803"/>
    <lineage>
        <taxon>Eukaryota</taxon>
        <taxon>Sar</taxon>
        <taxon>Stramenopiles</taxon>
        <taxon>Oomycota</taxon>
        <taxon>Peronosporomycetes</taxon>
        <taxon>Pythiales</taxon>
        <taxon>Pythiaceae</taxon>
    </lineage>
</organism>
<evidence type="ECO:0000256" key="8">
    <source>
        <dbReference type="ARBA" id="ARBA00023303"/>
    </source>
</evidence>
<evidence type="ECO:0000256" key="9">
    <source>
        <dbReference type="SAM" id="Phobius"/>
    </source>
</evidence>
<dbReference type="Proteomes" id="UP001146120">
    <property type="component" value="Unassembled WGS sequence"/>
</dbReference>
<dbReference type="Pfam" id="PF00520">
    <property type="entry name" value="Ion_trans"/>
    <property type="match status" value="1"/>
</dbReference>
<feature type="domain" description="Cyclic nucleotide-binding" evidence="10">
    <location>
        <begin position="243"/>
        <end position="341"/>
    </location>
</feature>
<keyword evidence="8" id="KW-0407">Ion channel</keyword>
<feature type="transmembrane region" description="Helical" evidence="9">
    <location>
        <begin position="128"/>
        <end position="145"/>
    </location>
</feature>
<dbReference type="PANTHER" id="PTHR45638:SF11">
    <property type="entry name" value="CYCLIC NUCLEOTIDE-GATED CATION CHANNEL SUBUNIT A"/>
    <property type="match status" value="1"/>
</dbReference>
<feature type="transmembrane region" description="Helical" evidence="9">
    <location>
        <begin position="82"/>
        <end position="100"/>
    </location>
</feature>
<keyword evidence="6 9" id="KW-0472">Membrane</keyword>
<protein>
    <recommendedName>
        <fullName evidence="10">Cyclic nucleotide-binding domain-containing protein</fullName>
    </recommendedName>
</protein>
<dbReference type="InterPro" id="IPR000595">
    <property type="entry name" value="cNMP-bd_dom"/>
</dbReference>
<evidence type="ECO:0000256" key="7">
    <source>
        <dbReference type="ARBA" id="ARBA00023286"/>
    </source>
</evidence>
<name>A0AAV2Z3R8_9STRA</name>
<evidence type="ECO:0000256" key="2">
    <source>
        <dbReference type="ARBA" id="ARBA00022448"/>
    </source>
</evidence>
<dbReference type="PROSITE" id="PS50042">
    <property type="entry name" value="CNMP_BINDING_3"/>
    <property type="match status" value="1"/>
</dbReference>
<feature type="transmembrane region" description="Helical" evidence="9">
    <location>
        <begin position="151"/>
        <end position="178"/>
    </location>
</feature>
<dbReference type="InterPro" id="IPR018488">
    <property type="entry name" value="cNMP-bd_CS"/>
</dbReference>
<dbReference type="SMART" id="SM00100">
    <property type="entry name" value="cNMP"/>
    <property type="match status" value="1"/>
</dbReference>
<comment type="caution">
    <text evidence="11">The sequence shown here is derived from an EMBL/GenBank/DDBJ whole genome shotgun (WGS) entry which is preliminary data.</text>
</comment>
<keyword evidence="5" id="KW-0406">Ion transport</keyword>
<evidence type="ECO:0000259" key="10">
    <source>
        <dbReference type="PROSITE" id="PS50042"/>
    </source>
</evidence>
<keyword evidence="4 9" id="KW-1133">Transmembrane helix</keyword>
<evidence type="ECO:0000313" key="12">
    <source>
        <dbReference type="Proteomes" id="UP001146120"/>
    </source>
</evidence>
<keyword evidence="2" id="KW-0813">Transport</keyword>
<accession>A0AAV2Z3R8</accession>
<sequence length="394" mass="44233">MICVRPDWKKLRKIITRTPRLWLDLVILIPLSVMVSVLPSSSTPIAMLEVHKLLRVLKLRQYASVVEDIDAKHFVTLKLLKMLAVTILLSHAVACARFWFGENTDDIHNEWLPQHSEVNHTRTPQTQYLMSLFWAFGLLTGLFEGELPRTIFEFIFTIFVALCGFALFTYLCATFFMISRSEAGYTATAEARISQFKHAIEYLKNFYTYADANDREAIRLLCPSITKDIQVALLKDTIASIPFFLGCNEQFIIAITSLLEMVALPANTVIFEAGAFGDSMYVVNSGVLQVIAGGTKVADLRKGSCFGEMAIFLDCPRTATIVTATYCTIYKLLRLNVERVLEGYPQYAKSIPRRVEILTKSLGLMTKPSQNASEHGSDSGSENAKNMRAVSRLL</sequence>
<dbReference type="InterPro" id="IPR014710">
    <property type="entry name" value="RmlC-like_jellyroll"/>
</dbReference>
<dbReference type="Gene3D" id="2.60.120.10">
    <property type="entry name" value="Jelly Rolls"/>
    <property type="match status" value="1"/>
</dbReference>
<feature type="transmembrane region" description="Helical" evidence="9">
    <location>
        <begin position="21"/>
        <end position="38"/>
    </location>
</feature>
<keyword evidence="12" id="KW-1185">Reference proteome</keyword>
<dbReference type="PROSITE" id="PS00889">
    <property type="entry name" value="CNMP_BINDING_2"/>
    <property type="match status" value="1"/>
</dbReference>
<keyword evidence="7" id="KW-1071">Ligand-gated ion channel</keyword>
<dbReference type="GO" id="GO:0005221">
    <property type="term" value="F:intracellularly cyclic nucleotide-activated monoatomic cation channel activity"/>
    <property type="evidence" value="ECO:0007669"/>
    <property type="project" value="InterPro"/>
</dbReference>
<dbReference type="PANTHER" id="PTHR45638">
    <property type="entry name" value="CYCLIC NUCLEOTIDE-GATED CATION CHANNEL SUBUNIT A"/>
    <property type="match status" value="1"/>
</dbReference>